<dbReference type="EMBL" id="JABCQH010000001">
    <property type="protein sequence ID" value="MBF0887353.1"/>
    <property type="molecule type" value="Genomic_DNA"/>
</dbReference>
<keyword evidence="2" id="KW-0812">Transmembrane</keyword>
<feature type="region of interest" description="Disordered" evidence="1">
    <location>
        <begin position="1"/>
        <end position="20"/>
    </location>
</feature>
<keyword evidence="4" id="KW-1185">Reference proteome</keyword>
<dbReference type="Gene3D" id="3.40.50.450">
    <property type="match status" value="1"/>
</dbReference>
<dbReference type="SUPFAM" id="SSF102405">
    <property type="entry name" value="MCP/YpsA-like"/>
    <property type="match status" value="1"/>
</dbReference>
<feature type="transmembrane region" description="Helical" evidence="2">
    <location>
        <begin position="510"/>
        <end position="528"/>
    </location>
</feature>
<protein>
    <recommendedName>
        <fullName evidence="5">SMODS and SLOG-associating 2TM effector domain-containing protein</fullName>
    </recommendedName>
</protein>
<dbReference type="Proteomes" id="UP000662701">
    <property type="component" value="Unassembled WGS sequence"/>
</dbReference>
<dbReference type="RefSeq" id="WP_194261302.1">
    <property type="nucleotide sequence ID" value="NZ_JABCQH010000001.1"/>
</dbReference>
<evidence type="ECO:0000313" key="4">
    <source>
        <dbReference type="Proteomes" id="UP000662701"/>
    </source>
</evidence>
<evidence type="ECO:0000313" key="3">
    <source>
        <dbReference type="EMBL" id="MBF0887353.1"/>
    </source>
</evidence>
<evidence type="ECO:0008006" key="5">
    <source>
        <dbReference type="Google" id="ProtNLM"/>
    </source>
</evidence>
<organism evidence="3 4">
    <name type="scientific">Gluconobacter cadivus</name>
    <dbReference type="NCBI Taxonomy" id="2728101"/>
    <lineage>
        <taxon>Bacteria</taxon>
        <taxon>Pseudomonadati</taxon>
        <taxon>Pseudomonadota</taxon>
        <taxon>Alphaproteobacteria</taxon>
        <taxon>Acetobacterales</taxon>
        <taxon>Acetobacteraceae</taxon>
        <taxon>Gluconobacter</taxon>
    </lineage>
</organism>
<keyword evidence="2" id="KW-0472">Membrane</keyword>
<proteinExistence type="predicted"/>
<comment type="caution">
    <text evidence="3">The sequence shown here is derived from an EMBL/GenBank/DDBJ whole genome shotgun (WGS) entry which is preliminary data.</text>
</comment>
<evidence type="ECO:0000256" key="2">
    <source>
        <dbReference type="SAM" id="Phobius"/>
    </source>
</evidence>
<name>A0ABR9YS53_9PROT</name>
<accession>A0ABR9YS53</accession>
<feature type="transmembrane region" description="Helical" evidence="2">
    <location>
        <begin position="379"/>
        <end position="398"/>
    </location>
</feature>
<keyword evidence="2" id="KW-1133">Transmembrane helix</keyword>
<evidence type="ECO:0000256" key="1">
    <source>
        <dbReference type="SAM" id="MobiDB-lite"/>
    </source>
</evidence>
<sequence length="651" mass="73536">MPQQELPAPHTPHTQPKYGLPVTVGVTGHRDLKDPDVVRAELQQQFAMIQNRLPSSPLYAISALAEGADRIFAQVAIEMNWELHVVLPMRPDLYRDDFATEASKKEFDTLCRSAKTWVVMPTVVPGTEDRITEAGLYRNLQYASAGIYLAQRSHILFALWDGQPAVGLGGTAQIVSFRREGALSLDTLHNKEEALTPEILNLLYSSNPLEERETGLVAIIYCARETQRGEAPVVSGKQIMEIEWTDGARRADSFYNLLRGHEDHDDSNKAGMTAQALRLLRRNNSKEERMRMGPILNDLNKINQDIEKRVTVNPNLFDKDWGYNDVKEMFRTQNLNTKVILDNIVSEKMQKSRFGLGFVFIVIGVFVLISSRSPGDPEGWLLISTTLSLILLACLIVLTKKTPWLKDRDNAIQLRAIVQGLVVQDFWNIAGIRDGVFQHYMRYEGPIVRSTRFFLQGTGFAKSYWNHSGAAGISASQASVVIDYVTKNWIDGQINYYDNTVRRKEKRKRLLSFFGKFLFSTGVLFLIITEIRLYGLIDFGNIIPHAEIIMHLIEHGSETLVALGAVALTYLEFVGDEEDAETYERAKEIFTSAKAEIIRNLPSAPEDGSLWAFRAHNLRTAIYCLGVDILNSDTARWVERSLKQKIDLMKG</sequence>
<feature type="transmembrane region" description="Helical" evidence="2">
    <location>
        <begin position="354"/>
        <end position="373"/>
    </location>
</feature>
<reference evidence="4" key="1">
    <citation type="submission" date="2020-04" db="EMBL/GenBank/DDBJ databases">
        <title>Description of novel Gluconacetobacter.</title>
        <authorList>
            <person name="Sombolestani A."/>
        </authorList>
    </citation>
    <scope>NUCLEOTIDE SEQUENCE [LARGE SCALE GENOMIC DNA]</scope>
    <source>
        <strain evidence="4">LMG 1745</strain>
    </source>
</reference>
<reference evidence="3 4" key="2">
    <citation type="submission" date="2020-11" db="EMBL/GenBank/DDBJ databases">
        <title>Description of novel Gluconobacter species.</title>
        <authorList>
            <person name="Cleenwerck I."/>
            <person name="Cnockaert M."/>
            <person name="Borremans W."/>
            <person name="Wieme A.D."/>
            <person name="De Vuyst L."/>
            <person name="Vandamme P."/>
        </authorList>
    </citation>
    <scope>NUCLEOTIDE SEQUENCE [LARGE SCALE GENOMIC DNA]</scope>
    <source>
        <strain evidence="3 4">LMG 1745</strain>
    </source>
</reference>
<gene>
    <name evidence="3" type="ORF">HKD19_02175</name>
</gene>